<evidence type="ECO:0000259" key="2">
    <source>
        <dbReference type="PROSITE" id="PS50966"/>
    </source>
</evidence>
<reference evidence="3 4" key="1">
    <citation type="submission" date="2021-03" db="EMBL/GenBank/DDBJ databases">
        <title>Actinomadura violae sp. nov., isolated from lichen in Thailand.</title>
        <authorList>
            <person name="Kanchanasin P."/>
            <person name="Saeng-In P."/>
            <person name="Phongsopitanun W."/>
            <person name="Yuki M."/>
            <person name="Kudo T."/>
            <person name="Ohkuma M."/>
            <person name="Tanasupawat S."/>
        </authorList>
    </citation>
    <scope>NUCLEOTIDE SEQUENCE [LARGE SCALE GENOMIC DNA]</scope>
    <source>
        <strain evidence="3 4">LCR2-06</strain>
    </source>
</reference>
<evidence type="ECO:0000313" key="4">
    <source>
        <dbReference type="Proteomes" id="UP000680206"/>
    </source>
</evidence>
<evidence type="ECO:0000313" key="3">
    <source>
        <dbReference type="EMBL" id="MBO2459859.1"/>
    </source>
</evidence>
<protein>
    <recommendedName>
        <fullName evidence="2">SWIM-type domain-containing protein</fullName>
    </recommendedName>
</protein>
<keyword evidence="1" id="KW-0863">Zinc-finger</keyword>
<keyword evidence="4" id="KW-1185">Reference proteome</keyword>
<sequence>MEIAMRGYCPRCVRPLRARPRHRHRSCVLCTMKTLVFNPRLRFSAQQLDDADELISDGGIIQVAPGEYRTVSKDGAYIYATTATSCTCKAGRYGRRCYHMAAARSVA</sequence>
<dbReference type="Proteomes" id="UP000680206">
    <property type="component" value="Unassembled WGS sequence"/>
</dbReference>
<keyword evidence="1" id="KW-0479">Metal-binding</keyword>
<comment type="caution">
    <text evidence="3">The sequence shown here is derived from an EMBL/GenBank/DDBJ whole genome shotgun (WGS) entry which is preliminary data.</text>
</comment>
<proteinExistence type="predicted"/>
<accession>A0ABS3RSY6</accession>
<organism evidence="3 4">
    <name type="scientific">Actinomadura violacea</name>
    <dbReference type="NCBI Taxonomy" id="2819934"/>
    <lineage>
        <taxon>Bacteria</taxon>
        <taxon>Bacillati</taxon>
        <taxon>Actinomycetota</taxon>
        <taxon>Actinomycetes</taxon>
        <taxon>Streptosporangiales</taxon>
        <taxon>Thermomonosporaceae</taxon>
        <taxon>Actinomadura</taxon>
    </lineage>
</organism>
<dbReference type="EMBL" id="JAGEPF010000012">
    <property type="protein sequence ID" value="MBO2459859.1"/>
    <property type="molecule type" value="Genomic_DNA"/>
</dbReference>
<dbReference type="PROSITE" id="PS50966">
    <property type="entry name" value="ZF_SWIM"/>
    <property type="match status" value="1"/>
</dbReference>
<name>A0ABS3RSY6_9ACTN</name>
<dbReference type="InterPro" id="IPR007527">
    <property type="entry name" value="Znf_SWIM"/>
</dbReference>
<feature type="domain" description="SWIM-type" evidence="2">
    <location>
        <begin position="77"/>
        <end position="103"/>
    </location>
</feature>
<dbReference type="RefSeq" id="WP_208242898.1">
    <property type="nucleotide sequence ID" value="NZ_JAGEPF010000012.1"/>
</dbReference>
<keyword evidence="1" id="KW-0862">Zinc</keyword>
<evidence type="ECO:0000256" key="1">
    <source>
        <dbReference type="PROSITE-ProRule" id="PRU00325"/>
    </source>
</evidence>
<gene>
    <name evidence="3" type="ORF">J4709_19955</name>
</gene>